<gene>
    <name evidence="2" type="ORF">OG477_08395</name>
</gene>
<dbReference type="Gene3D" id="3.30.420.40">
    <property type="match status" value="1"/>
</dbReference>
<protein>
    <submittedName>
        <fullName evidence="2">ATPase</fullName>
    </submittedName>
</protein>
<feature type="domain" description="ATPase BadF/BadG/BcrA/BcrD type" evidence="1">
    <location>
        <begin position="18"/>
        <end position="310"/>
    </location>
</feature>
<dbReference type="InterPro" id="IPR043129">
    <property type="entry name" value="ATPase_NBD"/>
</dbReference>
<evidence type="ECO:0000313" key="2">
    <source>
        <dbReference type="EMBL" id="WTP85376.1"/>
    </source>
</evidence>
<dbReference type="Pfam" id="PF01869">
    <property type="entry name" value="BcrAD_BadFG"/>
    <property type="match status" value="1"/>
</dbReference>
<organism evidence="2">
    <name type="scientific">Streptomyces sp. NBC_00180</name>
    <dbReference type="NCBI Taxonomy" id="2903632"/>
    <lineage>
        <taxon>Bacteria</taxon>
        <taxon>Bacillati</taxon>
        <taxon>Actinomycetota</taxon>
        <taxon>Actinomycetes</taxon>
        <taxon>Kitasatosporales</taxon>
        <taxon>Streptomycetaceae</taxon>
        <taxon>Streptomyces</taxon>
    </lineage>
</organism>
<evidence type="ECO:0000259" key="1">
    <source>
        <dbReference type="Pfam" id="PF01869"/>
    </source>
</evidence>
<dbReference type="SUPFAM" id="SSF53067">
    <property type="entry name" value="Actin-like ATPase domain"/>
    <property type="match status" value="2"/>
</dbReference>
<dbReference type="EMBL" id="CP108140">
    <property type="protein sequence ID" value="WTP85376.1"/>
    <property type="molecule type" value="Genomic_DNA"/>
</dbReference>
<dbReference type="InterPro" id="IPR052519">
    <property type="entry name" value="Euk-type_GlcNAc_Kinase"/>
</dbReference>
<dbReference type="AlphaFoldDB" id="A0AAU1HUI4"/>
<dbReference type="PANTHER" id="PTHR43190:SF3">
    <property type="entry name" value="N-ACETYL-D-GLUCOSAMINE KINASE"/>
    <property type="match status" value="1"/>
</dbReference>
<reference evidence="2" key="1">
    <citation type="submission" date="2022-10" db="EMBL/GenBank/DDBJ databases">
        <title>The complete genomes of actinobacterial strains from the NBC collection.</title>
        <authorList>
            <person name="Joergensen T.S."/>
            <person name="Alvarez Arevalo M."/>
            <person name="Sterndorff E.B."/>
            <person name="Faurdal D."/>
            <person name="Vuksanovic O."/>
            <person name="Mourched A.-S."/>
            <person name="Charusanti P."/>
            <person name="Shaw S."/>
            <person name="Blin K."/>
            <person name="Weber T."/>
        </authorList>
    </citation>
    <scope>NUCLEOTIDE SEQUENCE</scope>
    <source>
        <strain evidence="2">NBC 00180</strain>
    </source>
</reference>
<name>A0AAU1HUI4_9ACTN</name>
<proteinExistence type="predicted"/>
<dbReference type="InterPro" id="IPR002731">
    <property type="entry name" value="ATPase_BadF"/>
</dbReference>
<accession>A0AAU1HUI4</accession>
<dbReference type="PANTHER" id="PTHR43190">
    <property type="entry name" value="N-ACETYL-D-GLUCOSAMINE KINASE"/>
    <property type="match status" value="1"/>
</dbReference>
<sequence length="343" mass="34852">MNSDLNQSSSGEARAYVVGLDAGGTRTRAVLAPLGDGLPEGEGVSGPGNALTVPGPQLTEHLAEALVRAVPAELRGHVVAVAGGFAGASRTAPDEPGRLKAHAALTVALRRLGISADTVEIHSDIEAAFAAAPGNPADGLALVAGTGAVAVRITSRACTETAGGDGWLLGDEGSGFWIGREAVRMALRMADGRGGPTALAASVGRELGVPEDVLPREMPDPYAGGAWTRARREAYRMHLLPAVMDRPPVQLALLAPLVAEAARHDDAVAADILETAADHLTGTVRALEPRPGERIVVTGGLLGDDGPLDAPLTARLRTLGLTPDHVADGSLGAVALARLGYGS</sequence>